<reference evidence="2" key="1">
    <citation type="journal article" date="2015" name="Nature">
        <title>Complex archaea that bridge the gap between prokaryotes and eukaryotes.</title>
        <authorList>
            <person name="Spang A."/>
            <person name="Saw J.H."/>
            <person name="Jorgensen S.L."/>
            <person name="Zaremba-Niedzwiedzka K."/>
            <person name="Martijn J."/>
            <person name="Lind A.E."/>
            <person name="van Eijk R."/>
            <person name="Schleper C."/>
            <person name="Guy L."/>
            <person name="Ettema T.J."/>
        </authorList>
    </citation>
    <scope>NUCLEOTIDE SEQUENCE</scope>
</reference>
<feature type="domain" description="HNH nuclease" evidence="1">
    <location>
        <begin position="102"/>
        <end position="143"/>
    </location>
</feature>
<comment type="caution">
    <text evidence="2">The sequence shown here is derived from an EMBL/GenBank/DDBJ whole genome shotgun (WGS) entry which is preliminary data.</text>
</comment>
<gene>
    <name evidence="2" type="ORF">LCGC14_2171380</name>
</gene>
<evidence type="ECO:0000259" key="1">
    <source>
        <dbReference type="Pfam" id="PF13392"/>
    </source>
</evidence>
<sequence length="172" mass="20490">MPDKGEIRFIGKAYKVWVSCADCGKERWVNLRRGKPRSPRCRSCAAKARPLPTWNYFKSGKDNIGWKGGRRIDSMGYIRARVYLDSPFYPMVRKCDGYVQEHRLIMAEHLGRCLTKDEIVHHLDRNRHNNKIENLKLMNYRDHYPVRHFIDRIRVLEEELKRMKSCLVQTRA</sequence>
<organism evidence="2">
    <name type="scientific">marine sediment metagenome</name>
    <dbReference type="NCBI Taxonomy" id="412755"/>
    <lineage>
        <taxon>unclassified sequences</taxon>
        <taxon>metagenomes</taxon>
        <taxon>ecological metagenomes</taxon>
    </lineage>
</organism>
<proteinExistence type="predicted"/>
<dbReference type="InterPro" id="IPR044925">
    <property type="entry name" value="His-Me_finger_sf"/>
</dbReference>
<dbReference type="AlphaFoldDB" id="A0A0F9G2Q4"/>
<dbReference type="Gene3D" id="3.90.75.20">
    <property type="match status" value="1"/>
</dbReference>
<dbReference type="Pfam" id="PF13392">
    <property type="entry name" value="HNH_3"/>
    <property type="match status" value="1"/>
</dbReference>
<accession>A0A0F9G2Q4</accession>
<name>A0A0F9G2Q4_9ZZZZ</name>
<dbReference type="SUPFAM" id="SSF54060">
    <property type="entry name" value="His-Me finger endonucleases"/>
    <property type="match status" value="1"/>
</dbReference>
<dbReference type="EMBL" id="LAZR01028040">
    <property type="protein sequence ID" value="KKL63810.1"/>
    <property type="molecule type" value="Genomic_DNA"/>
</dbReference>
<protein>
    <recommendedName>
        <fullName evidence="1">HNH nuclease domain-containing protein</fullName>
    </recommendedName>
</protein>
<dbReference type="InterPro" id="IPR003615">
    <property type="entry name" value="HNH_nuc"/>
</dbReference>
<evidence type="ECO:0000313" key="2">
    <source>
        <dbReference type="EMBL" id="KKL63810.1"/>
    </source>
</evidence>